<name>A0A540VRF1_9GAMM</name>
<gene>
    <name evidence="1" type="ORF">FKY71_09140</name>
</gene>
<proteinExistence type="predicted"/>
<evidence type="ECO:0000313" key="1">
    <source>
        <dbReference type="EMBL" id="TQE99341.1"/>
    </source>
</evidence>
<dbReference type="AlphaFoldDB" id="A0A540VRF1"/>
<comment type="caution">
    <text evidence="1">The sequence shown here is derived from an EMBL/GenBank/DDBJ whole genome shotgun (WGS) entry which is preliminary data.</text>
</comment>
<accession>A0A540VRF1</accession>
<evidence type="ECO:0000313" key="2">
    <source>
        <dbReference type="Proteomes" id="UP000315400"/>
    </source>
</evidence>
<reference evidence="1 2" key="1">
    <citation type="submission" date="2019-06" db="EMBL/GenBank/DDBJ databases">
        <title>Metagenome assembled Genome of Spiribacter salinus SL48-SHIP from the microbial mat of Salt Lake 48 (Novosibirsk region, Russia).</title>
        <authorList>
            <person name="Shipova A."/>
            <person name="Rozanov A.S."/>
            <person name="Bryanskaya A.V."/>
            <person name="Peltek S.E."/>
        </authorList>
    </citation>
    <scope>NUCLEOTIDE SEQUENCE [LARGE SCALE GENOMIC DNA]</scope>
    <source>
        <strain evidence="1">SL48-SHIP-2</strain>
    </source>
</reference>
<organism evidence="1 2">
    <name type="scientific">Spiribacter salinus</name>
    <dbReference type="NCBI Taxonomy" id="1335746"/>
    <lineage>
        <taxon>Bacteria</taxon>
        <taxon>Pseudomonadati</taxon>
        <taxon>Pseudomonadota</taxon>
        <taxon>Gammaproteobacteria</taxon>
        <taxon>Chromatiales</taxon>
        <taxon>Ectothiorhodospiraceae</taxon>
        <taxon>Spiribacter</taxon>
    </lineage>
</organism>
<dbReference type="Proteomes" id="UP000315400">
    <property type="component" value="Unassembled WGS sequence"/>
</dbReference>
<protein>
    <submittedName>
        <fullName evidence="1">Amino acid ABC transporter substrate-binding protein</fullName>
    </submittedName>
</protein>
<dbReference type="Gene3D" id="3.40.190.10">
    <property type="entry name" value="Periplasmic binding protein-like II"/>
    <property type="match status" value="2"/>
</dbReference>
<dbReference type="SUPFAM" id="SSF53850">
    <property type="entry name" value="Periplasmic binding protein-like II"/>
    <property type="match status" value="1"/>
</dbReference>
<sequence>MFAGQSDRMVAGNSLLLPITLAVYQRPSDAPFESVDDFVGKRVGVLRGYAYGGLIDKLRGNKDISLMTVNSRDSAYRVLIGERVDFLLDYVHPASEALAKLGSPTLQHTPLRTLDTYWTVSDVDGDAEQILRRLEATYAELKEEGEIVTSFSGR</sequence>
<dbReference type="EMBL" id="VIFK01000070">
    <property type="protein sequence ID" value="TQE99341.1"/>
    <property type="molecule type" value="Genomic_DNA"/>
</dbReference>